<organism evidence="1">
    <name type="scientific">Anguilla anguilla</name>
    <name type="common">European freshwater eel</name>
    <name type="synonym">Muraena anguilla</name>
    <dbReference type="NCBI Taxonomy" id="7936"/>
    <lineage>
        <taxon>Eukaryota</taxon>
        <taxon>Metazoa</taxon>
        <taxon>Chordata</taxon>
        <taxon>Craniata</taxon>
        <taxon>Vertebrata</taxon>
        <taxon>Euteleostomi</taxon>
        <taxon>Actinopterygii</taxon>
        <taxon>Neopterygii</taxon>
        <taxon>Teleostei</taxon>
        <taxon>Anguilliformes</taxon>
        <taxon>Anguillidae</taxon>
        <taxon>Anguilla</taxon>
    </lineage>
</organism>
<proteinExistence type="predicted"/>
<reference evidence="1" key="1">
    <citation type="submission" date="2014-11" db="EMBL/GenBank/DDBJ databases">
        <authorList>
            <person name="Amaro Gonzalez C."/>
        </authorList>
    </citation>
    <scope>NUCLEOTIDE SEQUENCE</scope>
</reference>
<dbReference type="AlphaFoldDB" id="A0A0E9Q4M3"/>
<dbReference type="EMBL" id="GBXM01096756">
    <property type="protein sequence ID" value="JAH11821.1"/>
    <property type="molecule type" value="Transcribed_RNA"/>
</dbReference>
<sequence>MIIKNHMNLKSRNQNYKCVAVFSDPSNTHASIA</sequence>
<evidence type="ECO:0000313" key="1">
    <source>
        <dbReference type="EMBL" id="JAH11821.1"/>
    </source>
</evidence>
<accession>A0A0E9Q4M3</accession>
<name>A0A0E9Q4M3_ANGAN</name>
<protein>
    <submittedName>
        <fullName evidence="1">Uncharacterized protein</fullName>
    </submittedName>
</protein>
<reference evidence="1" key="2">
    <citation type="journal article" date="2015" name="Fish Shellfish Immunol.">
        <title>Early steps in the European eel (Anguilla anguilla)-Vibrio vulnificus interaction in the gills: Role of the RtxA13 toxin.</title>
        <authorList>
            <person name="Callol A."/>
            <person name="Pajuelo D."/>
            <person name="Ebbesson L."/>
            <person name="Teles M."/>
            <person name="MacKenzie S."/>
            <person name="Amaro C."/>
        </authorList>
    </citation>
    <scope>NUCLEOTIDE SEQUENCE</scope>
</reference>